<dbReference type="InterPro" id="IPR036690">
    <property type="entry name" value="Fdx_antiC-bd_sf"/>
</dbReference>
<dbReference type="PROSITE" id="PS51483">
    <property type="entry name" value="B5"/>
    <property type="match status" value="1"/>
</dbReference>
<organism evidence="12">
    <name type="scientific">Pseudochorda nagaii</name>
    <dbReference type="NCBI Taxonomy" id="74379"/>
    <lineage>
        <taxon>Eukaryota</taxon>
        <taxon>Sar</taxon>
        <taxon>Stramenopiles</taxon>
        <taxon>Ochrophyta</taxon>
        <taxon>PX clade</taxon>
        <taxon>Phaeophyceae</taxon>
        <taxon>Laminariales</taxon>
        <taxon>Pseudochordaceae</taxon>
        <taxon>Pseudochorda</taxon>
    </lineage>
</organism>
<dbReference type="SUPFAM" id="SSF56037">
    <property type="entry name" value="PheT/TilS domain"/>
    <property type="match status" value="1"/>
</dbReference>
<keyword evidence="7" id="KW-0460">Magnesium</keyword>
<dbReference type="InterPro" id="IPR005121">
    <property type="entry name" value="Fdx_antiC-bd"/>
</dbReference>
<evidence type="ECO:0000259" key="10">
    <source>
        <dbReference type="PROSITE" id="PS51447"/>
    </source>
</evidence>
<gene>
    <name evidence="12" type="primary">syfB</name>
</gene>
<evidence type="ECO:0000256" key="9">
    <source>
        <dbReference type="ARBA" id="ARBA00023146"/>
    </source>
</evidence>
<evidence type="ECO:0000256" key="8">
    <source>
        <dbReference type="ARBA" id="ARBA00022917"/>
    </source>
</evidence>
<dbReference type="InterPro" id="IPR020825">
    <property type="entry name" value="Phe-tRNA_synthase-like_B3/B4"/>
</dbReference>
<geneLocation type="plastid" evidence="12"/>
<dbReference type="InterPro" id="IPR045864">
    <property type="entry name" value="aa-tRNA-synth_II/BPL/LPL"/>
</dbReference>
<dbReference type="SMART" id="SM00873">
    <property type="entry name" value="B3_4"/>
    <property type="match status" value="1"/>
</dbReference>
<dbReference type="Gene3D" id="3.50.40.10">
    <property type="entry name" value="Phenylalanyl-trna Synthetase, Chain B, domain 3"/>
    <property type="match status" value="1"/>
</dbReference>
<dbReference type="InterPro" id="IPR045060">
    <property type="entry name" value="Phe-tRNA-ligase_IIc_bsu"/>
</dbReference>
<dbReference type="SUPFAM" id="SSF55681">
    <property type="entry name" value="Class II aaRS and biotin synthetases"/>
    <property type="match status" value="1"/>
</dbReference>
<keyword evidence="6" id="KW-0067">ATP-binding</keyword>
<dbReference type="InterPro" id="IPR005147">
    <property type="entry name" value="tRNA_synthase_B5-dom"/>
</dbReference>
<dbReference type="SMART" id="SM00896">
    <property type="entry name" value="FDX-ACB"/>
    <property type="match status" value="1"/>
</dbReference>
<dbReference type="EC" id="6.1.1.20" evidence="2"/>
<dbReference type="PANTHER" id="PTHR10947:SF0">
    <property type="entry name" value="PHENYLALANINE--TRNA LIGASE BETA SUBUNIT"/>
    <property type="match status" value="1"/>
</dbReference>
<dbReference type="GO" id="GO:0003723">
    <property type="term" value="F:RNA binding"/>
    <property type="evidence" value="ECO:0007669"/>
    <property type="project" value="InterPro"/>
</dbReference>
<feature type="domain" description="FDX-ACB" evidence="10">
    <location>
        <begin position="673"/>
        <end position="766"/>
    </location>
</feature>
<dbReference type="InterPro" id="IPR005146">
    <property type="entry name" value="B3/B4_tRNA-bd"/>
</dbReference>
<evidence type="ECO:0000256" key="7">
    <source>
        <dbReference type="ARBA" id="ARBA00022842"/>
    </source>
</evidence>
<dbReference type="InterPro" id="IPR009061">
    <property type="entry name" value="DNA-bd_dom_put_sf"/>
</dbReference>
<dbReference type="SUPFAM" id="SSF46955">
    <property type="entry name" value="Putative DNA-binding domain"/>
    <property type="match status" value="2"/>
</dbReference>
<keyword evidence="12" id="KW-0934">Plastid</keyword>
<evidence type="ECO:0000256" key="3">
    <source>
        <dbReference type="ARBA" id="ARBA00022598"/>
    </source>
</evidence>
<dbReference type="InterPro" id="IPR041616">
    <property type="entry name" value="PheRS_beta_core"/>
</dbReference>
<evidence type="ECO:0000313" key="12">
    <source>
        <dbReference type="EMBL" id="QWK42188.1"/>
    </source>
</evidence>
<dbReference type="Gene3D" id="3.30.70.380">
    <property type="entry name" value="Ferrodoxin-fold anticodon-binding domain"/>
    <property type="match status" value="1"/>
</dbReference>
<dbReference type="Pfam" id="PF17759">
    <property type="entry name" value="tRNA_synthFbeta"/>
    <property type="match status" value="1"/>
</dbReference>
<dbReference type="GO" id="GO:0005524">
    <property type="term" value="F:ATP binding"/>
    <property type="evidence" value="ECO:0007669"/>
    <property type="project" value="UniProtKB-KW"/>
</dbReference>
<dbReference type="Pfam" id="PF03484">
    <property type="entry name" value="B5"/>
    <property type="match status" value="1"/>
</dbReference>
<keyword evidence="4" id="KW-0479">Metal-binding</keyword>
<dbReference type="GO" id="GO:0000287">
    <property type="term" value="F:magnesium ion binding"/>
    <property type="evidence" value="ECO:0007669"/>
    <property type="project" value="InterPro"/>
</dbReference>
<dbReference type="Gene3D" id="3.30.930.10">
    <property type="entry name" value="Bira Bifunctional Protein, Domain 2"/>
    <property type="match status" value="1"/>
</dbReference>
<dbReference type="Pfam" id="PF03483">
    <property type="entry name" value="B3_4"/>
    <property type="match status" value="1"/>
</dbReference>
<evidence type="ECO:0000256" key="5">
    <source>
        <dbReference type="ARBA" id="ARBA00022741"/>
    </source>
</evidence>
<dbReference type="GO" id="GO:0009328">
    <property type="term" value="C:phenylalanine-tRNA ligase complex"/>
    <property type="evidence" value="ECO:0007669"/>
    <property type="project" value="TreeGrafter"/>
</dbReference>
<evidence type="ECO:0000256" key="2">
    <source>
        <dbReference type="ARBA" id="ARBA00012814"/>
    </source>
</evidence>
<dbReference type="PROSITE" id="PS51447">
    <property type="entry name" value="FDX_ACB"/>
    <property type="match status" value="1"/>
</dbReference>
<dbReference type="GO" id="GO:0004826">
    <property type="term" value="F:phenylalanine-tRNA ligase activity"/>
    <property type="evidence" value="ECO:0007669"/>
    <property type="project" value="UniProtKB-EC"/>
</dbReference>
<feature type="domain" description="B5" evidence="11">
    <location>
        <begin position="370"/>
        <end position="452"/>
    </location>
</feature>
<dbReference type="CDD" id="cd00769">
    <property type="entry name" value="PheRS_beta_core"/>
    <property type="match status" value="1"/>
</dbReference>
<sequence length="767" mass="89019">MYISLKWVQGLIGLKELTLNALVNRLTLAGFEIESINKKKHLKTNDLILDISFTANRADVSNIKGLTNEIITLFNSNLSLQTPININPLIILESYKKDLNLIHNFYSQDMDYKLLLKKTNFKFSSNYKIFQYKYSLWESYLQKKSFSNVIKNLNSVNLLDSNEYVTLFNMKSQTVQLKDSPYWIKKRLLLMGFKPVNNIIDTINYLMLETGQVFFAYDLEALQSLTSTSDLVFIPKRTTNKSLFPISESKKVELNNNLLILSINSKVVSIAGLIQNFNTIINSNTSRVLIQCGLYDSKEIKKSSKVLGLRTDYSIKLEKQADLNLIEQASIRLTHMFWAQNIKFESISNNKDNSKLFVDDSSLFYKYVKQSKNKIKIFYKNIKKLTGPFNKDNELSHLQIIRNLKLLNFKIRFQTNKNCYIVVPLARQLDIEREVDVIEEIVRIIGFNKFKPLALNNNQFGYLTKIEKLKRRLRTYFLNVGFNESVHSILIKQNSKDEIQLKNPIFNNSSVLRISLLDGLIEKAIFNQKNIGKSFETFELGRVYKFLSNGNRKEVEVISGIFGGKTFQSTWGSKNSSLNWFEAKGILENFLEKLNISYPIYWTPIKNNTTKFHPNLTNELFIGDQKLGVFGQIHPSLALKNNMSKKIFLFELNTLVLNHFTQSKTLINYLPYSSYPISYIDLSLIVNKCIFSEEIKQIITLFGQPLLKCVDLFDYYSKKPIKTGYCSLSFKLQFQSETRTLSNDELAEIINPIIFYLEKHYDIKFQE</sequence>
<accession>A0A8F0F7U4</accession>
<evidence type="ECO:0000256" key="6">
    <source>
        <dbReference type="ARBA" id="ARBA00022840"/>
    </source>
</evidence>
<evidence type="ECO:0000256" key="4">
    <source>
        <dbReference type="ARBA" id="ARBA00022723"/>
    </source>
</evidence>
<dbReference type="AlphaFoldDB" id="A0A8F0F7U4"/>
<keyword evidence="8" id="KW-0648">Protein biosynthesis</keyword>
<dbReference type="Gene3D" id="3.30.56.10">
    <property type="match status" value="2"/>
</dbReference>
<name>A0A8F0F7U4_9PHAE</name>
<dbReference type="SUPFAM" id="SSF54991">
    <property type="entry name" value="Anticodon-binding domain of PheRS"/>
    <property type="match status" value="1"/>
</dbReference>
<keyword evidence="5" id="KW-0547">Nucleotide-binding</keyword>
<dbReference type="Pfam" id="PF03147">
    <property type="entry name" value="FDX-ACB"/>
    <property type="match status" value="1"/>
</dbReference>
<evidence type="ECO:0000259" key="11">
    <source>
        <dbReference type="PROSITE" id="PS51483"/>
    </source>
</evidence>
<dbReference type="PANTHER" id="PTHR10947">
    <property type="entry name" value="PHENYLALANYL-TRNA SYNTHETASE BETA CHAIN AND LEUCINE-RICH REPEAT-CONTAINING PROTEIN 47"/>
    <property type="match status" value="1"/>
</dbReference>
<evidence type="ECO:0000256" key="1">
    <source>
        <dbReference type="ARBA" id="ARBA00001946"/>
    </source>
</evidence>
<proteinExistence type="predicted"/>
<protein>
    <recommendedName>
        <fullName evidence="2">phenylalanine--tRNA ligase</fullName>
        <ecNumber evidence="2">6.1.1.20</ecNumber>
    </recommendedName>
</protein>
<keyword evidence="3" id="KW-0436">Ligase</keyword>
<dbReference type="SMART" id="SM00874">
    <property type="entry name" value="B5"/>
    <property type="match status" value="1"/>
</dbReference>
<reference evidence="12" key="1">
    <citation type="journal article" date="2021" name="Genome Biol. Evol.">
        <title>Genomic rearrangements and sequence evolution across brown algal organelles.</title>
        <authorList>
            <person name="Starko S."/>
            <person name="Bringloe T.T."/>
            <person name="Gomez M.S."/>
            <person name="Darby H."/>
            <person name="Graham S.W."/>
            <person name="Martone P.T."/>
        </authorList>
    </citation>
    <scope>NUCLEOTIDE SEQUENCE</scope>
</reference>
<keyword evidence="9 12" id="KW-0030">Aminoacyl-tRNA synthetase</keyword>
<comment type="cofactor">
    <cofactor evidence="1">
        <name>Mg(2+)</name>
        <dbReference type="ChEBI" id="CHEBI:18420"/>
    </cofactor>
</comment>
<dbReference type="GO" id="GO:0006432">
    <property type="term" value="P:phenylalanyl-tRNA aminoacylation"/>
    <property type="evidence" value="ECO:0007669"/>
    <property type="project" value="InterPro"/>
</dbReference>
<dbReference type="EMBL" id="MZ156030">
    <property type="protein sequence ID" value="QWK42188.1"/>
    <property type="molecule type" value="Genomic_DNA"/>
</dbReference>